<feature type="region of interest" description="Disordered" evidence="1">
    <location>
        <begin position="257"/>
        <end position="279"/>
    </location>
</feature>
<feature type="non-terminal residue" evidence="2">
    <location>
        <position position="279"/>
    </location>
</feature>
<gene>
    <name evidence="2" type="ORF">AWT59_1334</name>
</gene>
<evidence type="ECO:0000313" key="3">
    <source>
        <dbReference type="Proteomes" id="UP000070578"/>
    </source>
</evidence>
<dbReference type="EMBL" id="LSLI01000026">
    <property type="protein sequence ID" value="KXS32565.1"/>
    <property type="molecule type" value="Genomic_DNA"/>
</dbReference>
<reference evidence="2 3" key="1">
    <citation type="submission" date="2016-02" db="EMBL/GenBank/DDBJ databases">
        <authorList>
            <person name="Wen L."/>
            <person name="He K."/>
            <person name="Yang H."/>
        </authorList>
    </citation>
    <scope>NUCLEOTIDE SEQUENCE [LARGE SCALE GENOMIC DNA]</scope>
    <source>
        <strain evidence="2">ShG14-8</strain>
    </source>
</reference>
<sequence length="279" mass="31659">MKDVEQFEVTRKIGRHHVAFYRANLLGVDLGKMADRYLETGMDLRRAKTTLKWVQDTLLQVSLRHGKRRNAHLLKLRLAKPGETENTEQPPLNAFRENYDPDNFFSEKELVQAYIEAYPEAANTKRQKRQRLIDRQLAALKWIEPLIATEPVREDFVAAWFDETISRRLVLAKLPTIGHLIDRITGSGYRWWVGVPRLGEKGAARIVSWLRGYESSLGALPAQSLAPLRSMPASALNQTRLQSTGIVPLHNFVAPSDLDGRTGSNRHPGAPRIDATNDH</sequence>
<dbReference type="Pfam" id="PF12482">
    <property type="entry name" value="DUF3701"/>
    <property type="match status" value="1"/>
</dbReference>
<evidence type="ECO:0000313" key="2">
    <source>
        <dbReference type="EMBL" id="KXS32565.1"/>
    </source>
</evidence>
<evidence type="ECO:0000256" key="1">
    <source>
        <dbReference type="SAM" id="MobiDB-lite"/>
    </source>
</evidence>
<dbReference type="Proteomes" id="UP000070578">
    <property type="component" value="Unassembled WGS sequence"/>
</dbReference>
<organism evidence="2 3">
    <name type="scientific">Candidatus Gallionella acididurans</name>
    <dbReference type="NCBI Taxonomy" id="1796491"/>
    <lineage>
        <taxon>Bacteria</taxon>
        <taxon>Pseudomonadati</taxon>
        <taxon>Pseudomonadota</taxon>
        <taxon>Betaproteobacteria</taxon>
        <taxon>Nitrosomonadales</taxon>
        <taxon>Gallionellaceae</taxon>
        <taxon>Gallionella</taxon>
    </lineage>
</organism>
<protein>
    <submittedName>
        <fullName evidence="2">Putative Phage integrase family protein</fullName>
    </submittedName>
</protein>
<accession>A0A139BV24</accession>
<comment type="caution">
    <text evidence="2">The sequence shown here is derived from an EMBL/GenBank/DDBJ whole genome shotgun (WGS) entry which is preliminary data.</text>
</comment>
<proteinExistence type="predicted"/>
<name>A0A139BV24_9PROT</name>
<dbReference type="InterPro" id="IPR022169">
    <property type="entry name" value="DUF3701"/>
</dbReference>
<dbReference type="AlphaFoldDB" id="A0A139BV24"/>
<reference evidence="2 3" key="2">
    <citation type="submission" date="2016-03" db="EMBL/GenBank/DDBJ databases">
        <title>New uncultured bacterium of the family Gallionellaceae from acid mine drainage: description and reconstruction of genome based on metagenomic analysis of microbial community.</title>
        <authorList>
            <person name="Kadnikov V."/>
            <person name="Ivasenko D."/>
            <person name="Beletsky A."/>
            <person name="Mardanov A."/>
            <person name="Danilova E."/>
            <person name="Pimenov N."/>
            <person name="Karnachuk O."/>
            <person name="Ravin N."/>
        </authorList>
    </citation>
    <scope>NUCLEOTIDE SEQUENCE [LARGE SCALE GENOMIC DNA]</scope>
    <source>
        <strain evidence="2">ShG14-8</strain>
    </source>
</reference>